<dbReference type="AlphaFoldDB" id="A0A1W6P3D5"/>
<accession>A0A1W6P3D5</accession>
<keyword evidence="2" id="KW-1185">Reference proteome</keyword>
<dbReference type="InterPro" id="IPR018912">
    <property type="entry name" value="DUF2478"/>
</dbReference>
<keyword evidence="1" id="KW-0614">Plasmid</keyword>
<dbReference type="Pfam" id="PF10649">
    <property type="entry name" value="DUF2478"/>
    <property type="match status" value="1"/>
</dbReference>
<gene>
    <name evidence="1" type="ORF">BVG79_p1000121</name>
</gene>
<dbReference type="RefSeq" id="WP_198167937.1">
    <property type="nucleotide sequence ID" value="NZ_CP019938.1"/>
</dbReference>
<geneLocation type="plasmid" evidence="1">
    <name>unnamed1</name>
</geneLocation>
<proteinExistence type="predicted"/>
<name>A0A1W6P3D5_9RHOB</name>
<dbReference type="KEGG" id="kro:BVG79_p1000121"/>
<organism evidence="1 2">
    <name type="scientific">Ketogulonicigenium robustum</name>
    <dbReference type="NCBI Taxonomy" id="92947"/>
    <lineage>
        <taxon>Bacteria</taxon>
        <taxon>Pseudomonadati</taxon>
        <taxon>Pseudomonadota</taxon>
        <taxon>Alphaproteobacteria</taxon>
        <taxon>Rhodobacterales</taxon>
        <taxon>Roseobacteraceae</taxon>
        <taxon>Ketogulonicigenium</taxon>
    </lineage>
</organism>
<dbReference type="Proteomes" id="UP000242447">
    <property type="component" value="Plasmid unnamed1"/>
</dbReference>
<sequence>MRLGYIPLEDEAGLRSAIAQLGSDIAIVGALSAPDTPAAGQRPRIVITLLPTGDTRVISADLGPGSTGCRLDVAALDSAIMEVESAMSALPDGTGLLVVNKFGKQEAAGLGFVPTIANALARDIPVLVAVAPDWQAAFDAFADGSAARLQADTVSLRAWMG</sequence>
<evidence type="ECO:0000313" key="1">
    <source>
        <dbReference type="EMBL" id="ARO15923.1"/>
    </source>
</evidence>
<reference evidence="1 2" key="1">
    <citation type="submission" date="2017-02" db="EMBL/GenBank/DDBJ databases">
        <title>Ketogulonicigenium robustum SPU B003 Genome sequencing and assembly.</title>
        <authorList>
            <person name="Li Y."/>
            <person name="Liu L."/>
            <person name="Wang C."/>
            <person name="Zhang M."/>
            <person name="Zhang T."/>
            <person name="Zhang Y."/>
        </authorList>
    </citation>
    <scope>NUCLEOTIDE SEQUENCE [LARGE SCALE GENOMIC DNA]</scope>
    <source>
        <strain evidence="1 2">SPU_B003</strain>
        <plasmid evidence="1 2">unnamed1</plasmid>
    </source>
</reference>
<protein>
    <submittedName>
        <fullName evidence="1">3-dehydroquinate dehydratase</fullName>
    </submittedName>
</protein>
<dbReference type="EMBL" id="CP019938">
    <property type="protein sequence ID" value="ARO15923.1"/>
    <property type="molecule type" value="Genomic_DNA"/>
</dbReference>
<evidence type="ECO:0000313" key="2">
    <source>
        <dbReference type="Proteomes" id="UP000242447"/>
    </source>
</evidence>